<dbReference type="InterPro" id="IPR009057">
    <property type="entry name" value="Homeodomain-like_sf"/>
</dbReference>
<dbReference type="Proteomes" id="UP001286313">
    <property type="component" value="Unassembled WGS sequence"/>
</dbReference>
<name>A0AAE1GHS7_PETCI</name>
<dbReference type="SUPFAM" id="SSF46689">
    <property type="entry name" value="Homeodomain-like"/>
    <property type="match status" value="1"/>
</dbReference>
<proteinExistence type="predicted"/>
<keyword evidence="3" id="KW-1185">Reference proteome</keyword>
<organism evidence="2 3">
    <name type="scientific">Petrolisthes cinctipes</name>
    <name type="common">Flat porcelain crab</name>
    <dbReference type="NCBI Taxonomy" id="88211"/>
    <lineage>
        <taxon>Eukaryota</taxon>
        <taxon>Metazoa</taxon>
        <taxon>Ecdysozoa</taxon>
        <taxon>Arthropoda</taxon>
        <taxon>Crustacea</taxon>
        <taxon>Multicrustacea</taxon>
        <taxon>Malacostraca</taxon>
        <taxon>Eumalacostraca</taxon>
        <taxon>Eucarida</taxon>
        <taxon>Decapoda</taxon>
        <taxon>Pleocyemata</taxon>
        <taxon>Anomura</taxon>
        <taxon>Galatheoidea</taxon>
        <taxon>Porcellanidae</taxon>
        <taxon>Petrolisthes</taxon>
    </lineage>
</organism>
<evidence type="ECO:0008006" key="4">
    <source>
        <dbReference type="Google" id="ProtNLM"/>
    </source>
</evidence>
<accession>A0AAE1GHS7</accession>
<reference evidence="2" key="1">
    <citation type="submission" date="2023-10" db="EMBL/GenBank/DDBJ databases">
        <title>Genome assemblies of two species of porcelain crab, Petrolisthes cinctipes and Petrolisthes manimaculis (Anomura: Porcellanidae).</title>
        <authorList>
            <person name="Angst P."/>
        </authorList>
    </citation>
    <scope>NUCLEOTIDE SEQUENCE</scope>
    <source>
        <strain evidence="2">PB745_01</strain>
        <tissue evidence="2">Gill</tissue>
    </source>
</reference>
<dbReference type="Gene3D" id="1.10.10.60">
    <property type="entry name" value="Homeodomain-like"/>
    <property type="match status" value="1"/>
</dbReference>
<sequence>MRNAGLSVSQIAREMGVSRPIVRLWLKRYEESENLRDLPRMDRPRLITAEDTERILAAITEHPFTNAVEVKTRLQVDISAIKNN</sequence>
<dbReference type="GO" id="GO:0005634">
    <property type="term" value="C:nucleus"/>
    <property type="evidence" value="ECO:0007669"/>
    <property type="project" value="UniProtKB-SubCell"/>
</dbReference>
<evidence type="ECO:0000313" key="3">
    <source>
        <dbReference type="Proteomes" id="UP001286313"/>
    </source>
</evidence>
<dbReference type="AlphaFoldDB" id="A0AAE1GHS7"/>
<comment type="subcellular location">
    <subcellularLocation>
        <location evidence="1">Nucleus</location>
    </subcellularLocation>
</comment>
<gene>
    <name evidence="2" type="ORF">Pcinc_002850</name>
</gene>
<dbReference type="EMBL" id="JAWQEG010000216">
    <property type="protein sequence ID" value="KAK3893294.1"/>
    <property type="molecule type" value="Genomic_DNA"/>
</dbReference>
<evidence type="ECO:0000313" key="2">
    <source>
        <dbReference type="EMBL" id="KAK3893294.1"/>
    </source>
</evidence>
<dbReference type="Pfam" id="PF13551">
    <property type="entry name" value="HTH_29"/>
    <property type="match status" value="1"/>
</dbReference>
<protein>
    <recommendedName>
        <fullName evidence="4">Transposase</fullName>
    </recommendedName>
</protein>
<comment type="caution">
    <text evidence="2">The sequence shown here is derived from an EMBL/GenBank/DDBJ whole genome shotgun (WGS) entry which is preliminary data.</text>
</comment>
<evidence type="ECO:0000256" key="1">
    <source>
        <dbReference type="ARBA" id="ARBA00004123"/>
    </source>
</evidence>